<accession>A0A2R6NRV5</accession>
<gene>
    <name evidence="1" type="ORF">PHLCEN_2v9331</name>
</gene>
<proteinExistence type="predicted"/>
<organism evidence="1 2">
    <name type="scientific">Hermanssonia centrifuga</name>
    <dbReference type="NCBI Taxonomy" id="98765"/>
    <lineage>
        <taxon>Eukaryota</taxon>
        <taxon>Fungi</taxon>
        <taxon>Dikarya</taxon>
        <taxon>Basidiomycota</taxon>
        <taxon>Agaricomycotina</taxon>
        <taxon>Agaricomycetes</taxon>
        <taxon>Polyporales</taxon>
        <taxon>Meruliaceae</taxon>
        <taxon>Hermanssonia</taxon>
    </lineage>
</organism>
<dbReference type="STRING" id="98765.A0A2R6NRV5"/>
<protein>
    <submittedName>
        <fullName evidence="1">Uncharacterized protein</fullName>
    </submittedName>
</protein>
<keyword evidence="2" id="KW-1185">Reference proteome</keyword>
<dbReference type="Proteomes" id="UP000186601">
    <property type="component" value="Unassembled WGS sequence"/>
</dbReference>
<reference evidence="1 2" key="1">
    <citation type="submission" date="2018-02" db="EMBL/GenBank/DDBJ databases">
        <title>Genome sequence of the basidiomycete white-rot fungus Phlebia centrifuga.</title>
        <authorList>
            <person name="Granchi Z."/>
            <person name="Peng M."/>
            <person name="de Vries R.P."/>
            <person name="Hilden K."/>
            <person name="Makela M.R."/>
            <person name="Grigoriev I."/>
            <person name="Riley R."/>
        </authorList>
    </citation>
    <scope>NUCLEOTIDE SEQUENCE [LARGE SCALE GENOMIC DNA]</scope>
    <source>
        <strain evidence="1 2">FBCC195</strain>
    </source>
</reference>
<evidence type="ECO:0000313" key="2">
    <source>
        <dbReference type="Proteomes" id="UP000186601"/>
    </source>
</evidence>
<evidence type="ECO:0000313" key="1">
    <source>
        <dbReference type="EMBL" id="PSR75095.1"/>
    </source>
</evidence>
<comment type="caution">
    <text evidence="1">The sequence shown here is derived from an EMBL/GenBank/DDBJ whole genome shotgun (WGS) entry which is preliminary data.</text>
</comment>
<sequence length="152" mass="16937">MERHAGALMERHKASLVTPRHAVRGLWNKNGAWKWCAGSGNQLFVCPAEDQVFNGGNSYTELNLQERYAVACHSNVESSHQKKDLPRIVELAKGMIVLVTQNLETDLDLTNGACGVIINIILHKDEPPRPEIGLVHLKYLPALYMGIKVERA</sequence>
<dbReference type="OrthoDB" id="2986975at2759"/>
<name>A0A2R6NRV5_9APHY</name>
<dbReference type="EMBL" id="MLYV02000931">
    <property type="protein sequence ID" value="PSR75095.1"/>
    <property type="molecule type" value="Genomic_DNA"/>
</dbReference>
<dbReference type="AlphaFoldDB" id="A0A2R6NRV5"/>